<dbReference type="PANTHER" id="PTHR16222">
    <property type="entry name" value="ADP-RIBOSYLGLYCOHYDROLASE"/>
    <property type="match status" value="1"/>
</dbReference>
<evidence type="ECO:0000256" key="3">
    <source>
        <dbReference type="PIRSR" id="PIRSR605502-1"/>
    </source>
</evidence>
<dbReference type="InterPro" id="IPR005502">
    <property type="entry name" value="Ribosyl_crysJ1"/>
</dbReference>
<feature type="binding site" evidence="3">
    <location>
        <position position="268"/>
    </location>
    <ligand>
        <name>Mg(2+)</name>
        <dbReference type="ChEBI" id="CHEBI:18420"/>
        <label>1</label>
    </ligand>
</feature>
<feature type="binding site" evidence="3">
    <location>
        <position position="53"/>
    </location>
    <ligand>
        <name>Mg(2+)</name>
        <dbReference type="ChEBI" id="CHEBI:18420"/>
        <label>1</label>
    </ligand>
</feature>
<keyword evidence="3" id="KW-0479">Metal-binding</keyword>
<dbReference type="Proteomes" id="UP000249645">
    <property type="component" value="Unassembled WGS sequence"/>
</dbReference>
<dbReference type="Gene3D" id="1.10.4080.10">
    <property type="entry name" value="ADP-ribosylation/Crystallin J1"/>
    <property type="match status" value="1"/>
</dbReference>
<gene>
    <name evidence="4" type="ORF">DI598_12760</name>
</gene>
<feature type="binding site" evidence="3">
    <location>
        <position position="54"/>
    </location>
    <ligand>
        <name>Mg(2+)</name>
        <dbReference type="ChEBI" id="CHEBI:18420"/>
        <label>1</label>
    </ligand>
</feature>
<evidence type="ECO:0000256" key="1">
    <source>
        <dbReference type="ARBA" id="ARBA00010702"/>
    </source>
</evidence>
<dbReference type="GO" id="GO:0046872">
    <property type="term" value="F:metal ion binding"/>
    <property type="evidence" value="ECO:0007669"/>
    <property type="project" value="UniProtKB-KW"/>
</dbReference>
<reference evidence="4 5" key="1">
    <citation type="submission" date="2017-11" db="EMBL/GenBank/DDBJ databases">
        <title>Infants hospitalized years apart are colonized by the same room-sourced microbial strains.</title>
        <authorList>
            <person name="Brooks B."/>
            <person name="Olm M.R."/>
            <person name="Firek B.A."/>
            <person name="Baker R."/>
            <person name="Thomas B.C."/>
            <person name="Morowitz M.J."/>
            <person name="Banfield J.F."/>
        </authorList>
    </citation>
    <scope>NUCLEOTIDE SEQUENCE [LARGE SCALE GENOMIC DNA]</scope>
    <source>
        <strain evidence="4">S2_009_000_R2_76</strain>
    </source>
</reference>
<dbReference type="PANTHER" id="PTHR16222:SF24">
    <property type="entry name" value="ADP-RIBOSYLHYDROLASE ARH3"/>
    <property type="match status" value="1"/>
</dbReference>
<dbReference type="InterPro" id="IPR036705">
    <property type="entry name" value="Ribosyl_crysJ1_sf"/>
</dbReference>
<name>A0A2W5ETR8_9SPHI</name>
<dbReference type="InterPro" id="IPR050792">
    <property type="entry name" value="ADP-ribosylglycohydrolase"/>
</dbReference>
<comment type="caution">
    <text evidence="4">The sequence shown here is derived from an EMBL/GenBank/DDBJ whole genome shotgun (WGS) entry which is preliminary data.</text>
</comment>
<protein>
    <recommendedName>
        <fullName evidence="6">ADP-ribosylation/Crystallin J1</fullName>
    </recommendedName>
</protein>
<accession>A0A2W5ETR8</accession>
<evidence type="ECO:0000313" key="5">
    <source>
        <dbReference type="Proteomes" id="UP000249645"/>
    </source>
</evidence>
<dbReference type="GO" id="GO:0016787">
    <property type="term" value="F:hydrolase activity"/>
    <property type="evidence" value="ECO:0007669"/>
    <property type="project" value="UniProtKB-KW"/>
</dbReference>
<keyword evidence="3" id="KW-0460">Magnesium</keyword>
<comment type="similarity">
    <text evidence="1">Belongs to the ADP-ribosylglycohydrolase family.</text>
</comment>
<feature type="binding site" evidence="3">
    <location>
        <position position="267"/>
    </location>
    <ligand>
        <name>Mg(2+)</name>
        <dbReference type="ChEBI" id="CHEBI:18420"/>
        <label>1</label>
    </ligand>
</feature>
<feature type="binding site" evidence="3">
    <location>
        <position position="55"/>
    </location>
    <ligand>
        <name>Mg(2+)</name>
        <dbReference type="ChEBI" id="CHEBI:18420"/>
        <label>1</label>
    </ligand>
</feature>
<keyword evidence="2" id="KW-0378">Hydrolase</keyword>
<dbReference type="Pfam" id="PF03747">
    <property type="entry name" value="ADP_ribosyl_GH"/>
    <property type="match status" value="1"/>
</dbReference>
<evidence type="ECO:0000313" key="4">
    <source>
        <dbReference type="EMBL" id="PZP45863.1"/>
    </source>
</evidence>
<sequence length="315" mass="35166">MTQLAKDILLGTAIGDALGVPYEFESRQQRNVDPATGMTGNRGFHNQSVGTWSDDTSMSLCLAEALLKEPFSLYDVADNFIQWFENGYWTANGDVFDVGNTTRNAIMRLEQGVIPERAGDDGLNQNGNGSLMRILPLLLLIKDYPLYGRFEWVSKISGMTHRHAISVFACYFYLEFANLLVVLKDKWKTYGYVQNNLKDYIEALSIDVGLEYFGRLLNGNIGEIPKDEIKSTGFVIDTLEASIWCLLNTDNYKEAVLLAVNLGDDTDTTAAVTGGLAGILYGYATIPKKWLNVLKRKDDIIGLAEKLDNIYCQNH</sequence>
<comment type="cofactor">
    <cofactor evidence="3">
        <name>Mg(2+)</name>
        <dbReference type="ChEBI" id="CHEBI:18420"/>
    </cofactor>
    <text evidence="3">Binds 2 magnesium ions per subunit.</text>
</comment>
<evidence type="ECO:0008006" key="6">
    <source>
        <dbReference type="Google" id="ProtNLM"/>
    </source>
</evidence>
<proteinExistence type="inferred from homology"/>
<organism evidence="4 5">
    <name type="scientific">Pseudopedobacter saltans</name>
    <dbReference type="NCBI Taxonomy" id="151895"/>
    <lineage>
        <taxon>Bacteria</taxon>
        <taxon>Pseudomonadati</taxon>
        <taxon>Bacteroidota</taxon>
        <taxon>Sphingobacteriia</taxon>
        <taxon>Sphingobacteriales</taxon>
        <taxon>Sphingobacteriaceae</taxon>
        <taxon>Pseudopedobacter</taxon>
    </lineage>
</organism>
<feature type="binding site" evidence="3">
    <location>
        <position position="265"/>
    </location>
    <ligand>
        <name>Mg(2+)</name>
        <dbReference type="ChEBI" id="CHEBI:18420"/>
        <label>1</label>
    </ligand>
</feature>
<evidence type="ECO:0000256" key="2">
    <source>
        <dbReference type="ARBA" id="ARBA00022801"/>
    </source>
</evidence>
<dbReference type="EMBL" id="QFOI01000246">
    <property type="protein sequence ID" value="PZP45863.1"/>
    <property type="molecule type" value="Genomic_DNA"/>
</dbReference>
<dbReference type="AlphaFoldDB" id="A0A2W5ETR8"/>
<dbReference type="SUPFAM" id="SSF101478">
    <property type="entry name" value="ADP-ribosylglycohydrolase"/>
    <property type="match status" value="1"/>
</dbReference>